<evidence type="ECO:0000313" key="2">
    <source>
        <dbReference type="Proteomes" id="UP001628179"/>
    </source>
</evidence>
<evidence type="ECO:0000313" key="1">
    <source>
        <dbReference type="EMBL" id="GAB1320336.1"/>
    </source>
</evidence>
<keyword evidence="2" id="KW-1185">Reference proteome</keyword>
<comment type="caution">
    <text evidence="1">The sequence shown here is derived from an EMBL/GenBank/DDBJ whole genome shotgun (WGS) entry which is preliminary data.</text>
</comment>
<reference evidence="1 2" key="1">
    <citation type="submission" date="2024-09" db="EMBL/GenBank/DDBJ databases">
        <title>Itraconazole resistance in Madurella fahalii resulting from another homologue of gene encoding cytochrome P450 14-alpha sterol demethylase (CYP51).</title>
        <authorList>
            <person name="Yoshioka I."/>
            <person name="Fahal A.H."/>
            <person name="Kaneko S."/>
            <person name="Yaguchi T."/>
        </authorList>
    </citation>
    <scope>NUCLEOTIDE SEQUENCE [LARGE SCALE GENOMIC DNA]</scope>
    <source>
        <strain evidence="1 2">IFM 68171</strain>
    </source>
</reference>
<sequence>MAATVKGLLSQHSTNYVKSTEYKTWTDKAIIADFETPLLPDYDDDPVRWVQPAFPPNKRSWRLETEEDCTDWFKVEVSNIVLAAWTDYPAIFQVSQVKAFSDSSRSESVDVFYTFTYLNCKVPIVIGEWKRNLIRPREWMESTLSNAQQKLAKELRGYVDKYQCLQIFCFDGEWLLMLQFRAKSQR</sequence>
<dbReference type="GeneID" id="98181288"/>
<protein>
    <submittedName>
        <fullName evidence="1">Uncharacterized protein</fullName>
    </submittedName>
</protein>
<accession>A0ABQ0GRG5</accession>
<proteinExistence type="predicted"/>
<dbReference type="EMBL" id="BAAFSV010000006">
    <property type="protein sequence ID" value="GAB1320336.1"/>
    <property type="molecule type" value="Genomic_DNA"/>
</dbReference>
<gene>
    <name evidence="1" type="ORF">MFIFM68171_10546</name>
</gene>
<organism evidence="1 2">
    <name type="scientific">Madurella fahalii</name>
    <dbReference type="NCBI Taxonomy" id="1157608"/>
    <lineage>
        <taxon>Eukaryota</taxon>
        <taxon>Fungi</taxon>
        <taxon>Dikarya</taxon>
        <taxon>Ascomycota</taxon>
        <taxon>Pezizomycotina</taxon>
        <taxon>Sordariomycetes</taxon>
        <taxon>Sordariomycetidae</taxon>
        <taxon>Sordariales</taxon>
        <taxon>Sordariales incertae sedis</taxon>
        <taxon>Madurella</taxon>
    </lineage>
</organism>
<dbReference type="RefSeq" id="XP_070922066.1">
    <property type="nucleotide sequence ID" value="XM_071065965.1"/>
</dbReference>
<dbReference type="Proteomes" id="UP001628179">
    <property type="component" value="Unassembled WGS sequence"/>
</dbReference>
<name>A0ABQ0GRG5_9PEZI</name>